<reference evidence="3 4" key="1">
    <citation type="submission" date="2020-05" db="EMBL/GenBank/DDBJ databases">
        <title>Identification and distribution of gene clusters putatively required for synthesis of sphingolipid metabolism inhibitors in phylogenetically diverse species of the filamentous fungus Fusarium.</title>
        <authorList>
            <person name="Kim H.-S."/>
            <person name="Busman M."/>
            <person name="Brown D.W."/>
            <person name="Divon H."/>
            <person name="Uhlig S."/>
            <person name="Proctor R.H."/>
        </authorList>
    </citation>
    <scope>NUCLEOTIDE SEQUENCE [LARGE SCALE GENOMIC DNA]</scope>
    <source>
        <strain evidence="3 4">NRRL 20693</strain>
    </source>
</reference>
<evidence type="ECO:0000313" key="3">
    <source>
        <dbReference type="EMBL" id="KAF5659738.1"/>
    </source>
</evidence>
<accession>A0A8H5SYX8</accession>
<organism evidence="3 4">
    <name type="scientific">Fusarium heterosporum</name>
    <dbReference type="NCBI Taxonomy" id="42747"/>
    <lineage>
        <taxon>Eukaryota</taxon>
        <taxon>Fungi</taxon>
        <taxon>Dikarya</taxon>
        <taxon>Ascomycota</taxon>
        <taxon>Pezizomycotina</taxon>
        <taxon>Sordariomycetes</taxon>
        <taxon>Hypocreomycetidae</taxon>
        <taxon>Hypocreales</taxon>
        <taxon>Nectriaceae</taxon>
        <taxon>Fusarium</taxon>
        <taxon>Fusarium heterosporum species complex</taxon>
    </lineage>
</organism>
<evidence type="ECO:0000313" key="4">
    <source>
        <dbReference type="Proteomes" id="UP000567885"/>
    </source>
</evidence>
<gene>
    <name evidence="3" type="ORF">FHETE_9287</name>
</gene>
<evidence type="ECO:0000259" key="2">
    <source>
        <dbReference type="Pfam" id="PF24494"/>
    </source>
</evidence>
<name>A0A8H5SYX8_FUSHE</name>
<dbReference type="Proteomes" id="UP000567885">
    <property type="component" value="Unassembled WGS sequence"/>
</dbReference>
<dbReference type="EMBL" id="JAAGWQ010000210">
    <property type="protein sequence ID" value="KAF5659738.1"/>
    <property type="molecule type" value="Genomic_DNA"/>
</dbReference>
<dbReference type="Pfam" id="PF24494">
    <property type="entry name" value="DUF7587"/>
    <property type="match status" value="1"/>
</dbReference>
<sequence>MIFEPGKPINSWSPVMQAVWGKSLNVPLLRTWDYFSGSKPDVETGHMYARDREMPLNTFESRKCSLQKHITHSIWEDTPYISFTSSWQTLADIANNRKCKRGNQTITVIDPTVRLEAGLPVVCFGDESKYYGVKNPYNSISDEELSNHYVCLWRVEAEEIVGHLDWDELSRDPDWYRNVIIPKLVEFREHRQQRQLNAVNDHIDDLSVDIGALSLNGSTSDSSSSHDSSDSEDPR</sequence>
<feature type="region of interest" description="Disordered" evidence="1">
    <location>
        <begin position="216"/>
        <end position="235"/>
    </location>
</feature>
<feature type="domain" description="DUF7587" evidence="2">
    <location>
        <begin position="58"/>
        <end position="169"/>
    </location>
</feature>
<keyword evidence="4" id="KW-1185">Reference proteome</keyword>
<protein>
    <recommendedName>
        <fullName evidence="2">DUF7587 domain-containing protein</fullName>
    </recommendedName>
</protein>
<dbReference type="InterPro" id="IPR056009">
    <property type="entry name" value="DUF7587"/>
</dbReference>
<evidence type="ECO:0000256" key="1">
    <source>
        <dbReference type="SAM" id="MobiDB-lite"/>
    </source>
</evidence>
<dbReference type="AlphaFoldDB" id="A0A8H5SYX8"/>
<dbReference type="OrthoDB" id="3483554at2759"/>
<comment type="caution">
    <text evidence="3">The sequence shown here is derived from an EMBL/GenBank/DDBJ whole genome shotgun (WGS) entry which is preliminary data.</text>
</comment>
<proteinExistence type="predicted"/>